<dbReference type="GO" id="GO:0006139">
    <property type="term" value="P:nucleobase-containing compound metabolic process"/>
    <property type="evidence" value="ECO:0007669"/>
    <property type="project" value="InterPro"/>
</dbReference>
<dbReference type="GO" id="GO:0008408">
    <property type="term" value="F:3'-5' exonuclease activity"/>
    <property type="evidence" value="ECO:0007669"/>
    <property type="project" value="InterPro"/>
</dbReference>
<accession>A0AAJ7FVC8</accession>
<dbReference type="Pfam" id="PF01612">
    <property type="entry name" value="DNA_pol_A_exo1"/>
    <property type="match status" value="1"/>
</dbReference>
<evidence type="ECO:0000313" key="6">
    <source>
        <dbReference type="RefSeq" id="XP_015610219.1"/>
    </source>
</evidence>
<dbReference type="Gene3D" id="3.30.420.10">
    <property type="entry name" value="Ribonuclease H-like superfamily/Ribonuclease H"/>
    <property type="match status" value="1"/>
</dbReference>
<dbReference type="CDD" id="cd06141">
    <property type="entry name" value="WRN_exo"/>
    <property type="match status" value="1"/>
</dbReference>
<dbReference type="Proteomes" id="UP000694920">
    <property type="component" value="Unplaced"/>
</dbReference>
<evidence type="ECO:0000259" key="4">
    <source>
        <dbReference type="SMART" id="SM00474"/>
    </source>
</evidence>
<dbReference type="SUPFAM" id="SSF53098">
    <property type="entry name" value="Ribonuclease H-like"/>
    <property type="match status" value="1"/>
</dbReference>
<organism evidence="5 6">
    <name type="scientific">Cephus cinctus</name>
    <name type="common">Wheat stem sawfly</name>
    <dbReference type="NCBI Taxonomy" id="211228"/>
    <lineage>
        <taxon>Eukaryota</taxon>
        <taxon>Metazoa</taxon>
        <taxon>Ecdysozoa</taxon>
        <taxon>Arthropoda</taxon>
        <taxon>Hexapoda</taxon>
        <taxon>Insecta</taxon>
        <taxon>Pterygota</taxon>
        <taxon>Neoptera</taxon>
        <taxon>Endopterygota</taxon>
        <taxon>Hymenoptera</taxon>
        <taxon>Cephoidea</taxon>
        <taxon>Cephidae</taxon>
        <taxon>Cephus</taxon>
    </lineage>
</organism>
<keyword evidence="5" id="KW-1185">Reference proteome</keyword>
<dbReference type="AlphaFoldDB" id="A0AAJ7FVC8"/>
<dbReference type="SMART" id="SM00474">
    <property type="entry name" value="35EXOc"/>
    <property type="match status" value="1"/>
</dbReference>
<dbReference type="GeneID" id="107275019"/>
<name>A0AAJ7FVC8_CEPCN</name>
<dbReference type="GO" id="GO:0005737">
    <property type="term" value="C:cytoplasm"/>
    <property type="evidence" value="ECO:0007669"/>
    <property type="project" value="TreeGrafter"/>
</dbReference>
<feature type="domain" description="3'-5' exonuclease" evidence="4">
    <location>
        <begin position="64"/>
        <end position="235"/>
    </location>
</feature>
<dbReference type="InterPro" id="IPR002562">
    <property type="entry name" value="3'-5'_exonuclease_dom"/>
</dbReference>
<dbReference type="KEGG" id="ccin:107275019"/>
<protein>
    <submittedName>
        <fullName evidence="6">Exonuclease 3'-5' domain-containing protein 2</fullName>
    </submittedName>
</protein>
<evidence type="ECO:0000256" key="2">
    <source>
        <dbReference type="ARBA" id="ARBA00022801"/>
    </source>
</evidence>
<evidence type="ECO:0000256" key="3">
    <source>
        <dbReference type="ARBA" id="ARBA00022839"/>
    </source>
</evidence>
<dbReference type="InterPro" id="IPR036397">
    <property type="entry name" value="RNaseH_sf"/>
</dbReference>
<gene>
    <name evidence="6" type="primary">LOC107275019</name>
</gene>
<dbReference type="RefSeq" id="XP_015610219.1">
    <property type="nucleotide sequence ID" value="XM_015754733.2"/>
</dbReference>
<dbReference type="InterPro" id="IPR051132">
    <property type="entry name" value="3-5_Exonuclease_domain"/>
</dbReference>
<evidence type="ECO:0000256" key="1">
    <source>
        <dbReference type="ARBA" id="ARBA00022722"/>
    </source>
</evidence>
<keyword evidence="1" id="KW-0540">Nuclease</keyword>
<dbReference type="GO" id="GO:0005634">
    <property type="term" value="C:nucleus"/>
    <property type="evidence" value="ECO:0007669"/>
    <property type="project" value="TreeGrafter"/>
</dbReference>
<evidence type="ECO:0000313" key="5">
    <source>
        <dbReference type="Proteomes" id="UP000694920"/>
    </source>
</evidence>
<dbReference type="PANTHER" id="PTHR13620:SF104">
    <property type="entry name" value="EXONUCLEASE 3'-5' DOMAIN-CONTAINING PROTEIN 2"/>
    <property type="match status" value="1"/>
</dbReference>
<dbReference type="CTD" id="55218"/>
<dbReference type="GO" id="GO:0003676">
    <property type="term" value="F:nucleic acid binding"/>
    <property type="evidence" value="ECO:0007669"/>
    <property type="project" value="InterPro"/>
</dbReference>
<proteinExistence type="predicted"/>
<keyword evidence="3 6" id="KW-0269">Exonuclease</keyword>
<sequence length="596" mass="67936">MFRARKSNMFFVCVTVGFVLLASKYRDNVLRGVRQLCHRFISKRVSQDGHTACKKVVEVNPHQIIVAESPEKCDYAVQCISRDLAYGILGFDCEWVNEGPVSLLQLATYNGVCALFRLSKIGYVPATLKELLANKQVLKVGVASFEDGQKLTRDYGCRVYGTLDLRTLAHRLGLPSPKSLSALCMHYLNLEMEKLLEVRCGDWNADILAKEQMLYAAFDAYAAVLIYHEILERAEKERSFLQTLIICFKSVWEKDGTEEFHGLPSGVVDARFKDHRIYSFNNKVNSIINRTNSIRKSSVPARNKPLYHNCCLQAPDGEMLCTCDRKKAEWYVSKGLGSVVSKDPFTVKLNFEPAGRALGDVGRYYTQVKENQCVVCGTSKTFIRKNVVPREYRKYFPLVMKAHQSHDVLLLCPSCHEISNYHDLQLRRKLAEMCDAPLSGPLSHSRDEYPNGWRKLRSAVRALQEEVRLPAQRRLELERYVMECGGQKDITPEILNNLEKKLRAGPPASLTPSPQPPLPHGVKVVQYFEQQEGGLVELERIWREHFLEAMKPRFLPNLWSVSHNQERLVIRQTQNRIDPQDAKTAGLQVANNKTDC</sequence>
<dbReference type="InterPro" id="IPR012337">
    <property type="entry name" value="RNaseH-like_sf"/>
</dbReference>
<dbReference type="PANTHER" id="PTHR13620">
    <property type="entry name" value="3-5 EXONUCLEASE"/>
    <property type="match status" value="1"/>
</dbReference>
<keyword evidence="2" id="KW-0378">Hydrolase</keyword>
<reference evidence="6" key="1">
    <citation type="submission" date="2025-08" db="UniProtKB">
        <authorList>
            <consortium name="RefSeq"/>
        </authorList>
    </citation>
    <scope>IDENTIFICATION</scope>
</reference>